<evidence type="ECO:0000259" key="3">
    <source>
        <dbReference type="Pfam" id="PF04389"/>
    </source>
</evidence>
<dbReference type="GO" id="GO:0008235">
    <property type="term" value="F:metalloexopeptidase activity"/>
    <property type="evidence" value="ECO:0007669"/>
    <property type="project" value="InterPro"/>
</dbReference>
<feature type="signal peptide" evidence="1">
    <location>
        <begin position="1"/>
        <end position="20"/>
    </location>
</feature>
<keyword evidence="5" id="KW-0378">Hydrolase</keyword>
<dbReference type="PANTHER" id="PTHR12147">
    <property type="entry name" value="METALLOPEPTIDASE M28 FAMILY MEMBER"/>
    <property type="match status" value="1"/>
</dbReference>
<evidence type="ECO:0000313" key="6">
    <source>
        <dbReference type="Proteomes" id="UP000256321"/>
    </source>
</evidence>
<dbReference type="InterPro" id="IPR046450">
    <property type="entry name" value="PA_dom_sf"/>
</dbReference>
<reference evidence="5 6" key="1">
    <citation type="submission" date="2018-07" db="EMBL/GenBank/DDBJ databases">
        <title>Parabacteroides acidifaciens nov. sp., isolated from human feces.</title>
        <authorList>
            <person name="Wang Y.J."/>
        </authorList>
    </citation>
    <scope>NUCLEOTIDE SEQUENCE [LARGE SCALE GENOMIC DNA]</scope>
    <source>
        <strain evidence="5 6">426-9</strain>
    </source>
</reference>
<keyword evidence="1" id="KW-0732">Signal</keyword>
<accession>A0A3D8HET7</accession>
<comment type="caution">
    <text evidence="5">The sequence shown here is derived from an EMBL/GenBank/DDBJ whole genome shotgun (WGS) entry which is preliminary data.</text>
</comment>
<evidence type="ECO:0000313" key="5">
    <source>
        <dbReference type="EMBL" id="RDU49494.1"/>
    </source>
</evidence>
<dbReference type="PANTHER" id="PTHR12147:SF26">
    <property type="entry name" value="PEPTIDASE M28 DOMAIN-CONTAINING PROTEIN"/>
    <property type="match status" value="1"/>
</dbReference>
<evidence type="ECO:0000313" key="4">
    <source>
        <dbReference type="EMBL" id="MBC8601806.1"/>
    </source>
</evidence>
<dbReference type="Pfam" id="PF04389">
    <property type="entry name" value="Peptidase_M28"/>
    <property type="match status" value="1"/>
</dbReference>
<gene>
    <name evidence="5" type="ORF">DWU89_08935</name>
    <name evidence="4" type="ORF">H8784_08730</name>
</gene>
<feature type="domain" description="PA" evidence="2">
    <location>
        <begin position="141"/>
        <end position="234"/>
    </location>
</feature>
<dbReference type="InterPro" id="IPR045175">
    <property type="entry name" value="M28_fam"/>
</dbReference>
<keyword evidence="7" id="KW-1185">Reference proteome</keyword>
<dbReference type="GO" id="GO:0006508">
    <property type="term" value="P:proteolysis"/>
    <property type="evidence" value="ECO:0007669"/>
    <property type="project" value="InterPro"/>
</dbReference>
<name>A0A3D8HET7_9BACT</name>
<dbReference type="Proteomes" id="UP000629596">
    <property type="component" value="Unassembled WGS sequence"/>
</dbReference>
<dbReference type="InterPro" id="IPR003137">
    <property type="entry name" value="PA_domain"/>
</dbReference>
<dbReference type="AlphaFoldDB" id="A0A3D8HET7"/>
<organism evidence="5 6">
    <name type="scientific">Parabacteroides acidifaciens</name>
    <dbReference type="NCBI Taxonomy" id="2290935"/>
    <lineage>
        <taxon>Bacteria</taxon>
        <taxon>Pseudomonadati</taxon>
        <taxon>Bacteroidota</taxon>
        <taxon>Bacteroidia</taxon>
        <taxon>Bacteroidales</taxon>
        <taxon>Tannerellaceae</taxon>
        <taxon>Parabacteroides</taxon>
    </lineage>
</organism>
<proteinExistence type="predicted"/>
<dbReference type="EMBL" id="JACRTI010000016">
    <property type="protein sequence ID" value="MBC8601806.1"/>
    <property type="molecule type" value="Genomic_DNA"/>
</dbReference>
<dbReference type="EMBL" id="QREV01000016">
    <property type="protein sequence ID" value="RDU49494.1"/>
    <property type="molecule type" value="Genomic_DNA"/>
</dbReference>
<dbReference type="Proteomes" id="UP000256321">
    <property type="component" value="Unassembled WGS sequence"/>
</dbReference>
<evidence type="ECO:0000313" key="7">
    <source>
        <dbReference type="Proteomes" id="UP000629596"/>
    </source>
</evidence>
<feature type="domain" description="Peptidase M28" evidence="3">
    <location>
        <begin position="285"/>
        <end position="484"/>
    </location>
</feature>
<evidence type="ECO:0000256" key="1">
    <source>
        <dbReference type="SAM" id="SignalP"/>
    </source>
</evidence>
<feature type="chain" id="PRO_5017579619" evidence="1">
    <location>
        <begin position="21"/>
        <end position="501"/>
    </location>
</feature>
<dbReference type="Gene3D" id="3.50.30.30">
    <property type="match status" value="1"/>
</dbReference>
<dbReference type="InterPro" id="IPR007484">
    <property type="entry name" value="Peptidase_M28"/>
</dbReference>
<dbReference type="Pfam" id="PF02225">
    <property type="entry name" value="PA"/>
    <property type="match status" value="1"/>
</dbReference>
<dbReference type="RefSeq" id="WP_115499303.1">
    <property type="nucleotide sequence ID" value="NZ_JACRTI010000016.1"/>
</dbReference>
<reference evidence="4 7" key="2">
    <citation type="submission" date="2020-08" db="EMBL/GenBank/DDBJ databases">
        <title>Genome public.</title>
        <authorList>
            <person name="Liu C."/>
            <person name="Sun Q."/>
        </authorList>
    </citation>
    <scope>NUCLEOTIDE SEQUENCE [LARGE SCALE GENOMIC DNA]</scope>
    <source>
        <strain evidence="4 7">426_9</strain>
    </source>
</reference>
<protein>
    <submittedName>
        <fullName evidence="5">M20/M25/M40 family metallo-hydrolase</fullName>
    </submittedName>
</protein>
<dbReference type="SUPFAM" id="SSF53187">
    <property type="entry name" value="Zn-dependent exopeptidases"/>
    <property type="match status" value="1"/>
</dbReference>
<evidence type="ECO:0000259" key="2">
    <source>
        <dbReference type="Pfam" id="PF02225"/>
    </source>
</evidence>
<sequence>MNKVILSITALLLLNMTVKAQNTETINPEIKALYTTTETDLRDWMSYLVSPECRGRLTGDPGFFRAVNYTANLFKEWGLEPGGDNGTYFQNFPHPYTEVKEGGYFNLYIPVNKDWIAKDYPYPDHYMVGGTSDSGELKKLDLVYIGYGITAPELNYDDYKGIDVKGKIVVCERDVPYQGKDPKLQKSWTPYQYHNRKMTNAVEHGAAGMLYVTVTGNPNPGWNKDFIYACISDSVAADIFAGTGKDHLTVKANIDKTLKPNSFPINKKADIKAVTEYHPDGKGCNVIGILRGSDPTLAPQVIVAGGHIDHIGMMPVLMPGALDNASGTVIVMGAAKALAQSGYKPKRTLMFVLFGGEETGLIGSEYLASHPVVPNENIKALINIDCLGTGYGLGARIAPKHSTLFNYLEKANDTYVRRPFKAVPGRDEIITRPRTDDANFFVKGVPTISLFSFGATERTPYHPPGDVIELIHFDIVKDAVKLLSETMIEMGDAPEIEATAR</sequence>
<dbReference type="Gene3D" id="3.40.630.10">
    <property type="entry name" value="Zn peptidases"/>
    <property type="match status" value="1"/>
</dbReference>
<dbReference type="SUPFAM" id="SSF52025">
    <property type="entry name" value="PA domain"/>
    <property type="match status" value="1"/>
</dbReference>